<accession>A0A4R0RL75</accession>
<gene>
    <name evidence="1" type="ORF">EIP91_011165</name>
</gene>
<dbReference type="AlphaFoldDB" id="A0A4R0RL75"/>
<dbReference type="OrthoDB" id="3262301at2759"/>
<comment type="caution">
    <text evidence="1">The sequence shown here is derived from an EMBL/GenBank/DDBJ whole genome shotgun (WGS) entry which is preliminary data.</text>
</comment>
<proteinExistence type="predicted"/>
<dbReference type="EMBL" id="RWJN01000070">
    <property type="protein sequence ID" value="TCD68306.1"/>
    <property type="molecule type" value="Genomic_DNA"/>
</dbReference>
<evidence type="ECO:0000313" key="1">
    <source>
        <dbReference type="EMBL" id="TCD68306.1"/>
    </source>
</evidence>
<organism evidence="1 2">
    <name type="scientific">Steccherinum ochraceum</name>
    <dbReference type="NCBI Taxonomy" id="92696"/>
    <lineage>
        <taxon>Eukaryota</taxon>
        <taxon>Fungi</taxon>
        <taxon>Dikarya</taxon>
        <taxon>Basidiomycota</taxon>
        <taxon>Agaricomycotina</taxon>
        <taxon>Agaricomycetes</taxon>
        <taxon>Polyporales</taxon>
        <taxon>Steccherinaceae</taxon>
        <taxon>Steccherinum</taxon>
    </lineage>
</organism>
<name>A0A4R0RL75_9APHY</name>
<keyword evidence="2" id="KW-1185">Reference proteome</keyword>
<reference evidence="1 2" key="1">
    <citation type="submission" date="2018-11" db="EMBL/GenBank/DDBJ databases">
        <title>Genome assembly of Steccherinum ochraceum LE-BIN_3174, the white-rot fungus of the Steccherinaceae family (The Residual Polyporoid clade, Polyporales, Basidiomycota).</title>
        <authorList>
            <person name="Fedorova T.V."/>
            <person name="Glazunova O.A."/>
            <person name="Landesman E.O."/>
            <person name="Moiseenko K.V."/>
            <person name="Psurtseva N.V."/>
            <person name="Savinova O.S."/>
            <person name="Shakhova N.V."/>
            <person name="Tyazhelova T.V."/>
            <person name="Vasina D.V."/>
        </authorList>
    </citation>
    <scope>NUCLEOTIDE SEQUENCE [LARGE SCALE GENOMIC DNA]</scope>
    <source>
        <strain evidence="1 2">LE-BIN_3174</strain>
    </source>
</reference>
<evidence type="ECO:0000313" key="2">
    <source>
        <dbReference type="Proteomes" id="UP000292702"/>
    </source>
</evidence>
<dbReference type="Proteomes" id="UP000292702">
    <property type="component" value="Unassembled WGS sequence"/>
</dbReference>
<sequence>MAPEIRFTPYGIPYVVEFGNVSFRKRSKSGSSSLAPTICGSSSTINLASHIAATRPDASTPTLVITPPEADGEGLFVGFASHQAYSYRRLSETRLARLKHRIANAVIAAGMDAPPPRAARLAERCVSHGRVHTSELRRAGEASPVPSSLYQGTYGQVMSAFKSAGLITAPCNQLGFADAQRLGALFVVKHTDLGTVELTKLTLWA</sequence>
<protein>
    <submittedName>
        <fullName evidence="1">Uncharacterized protein</fullName>
    </submittedName>
</protein>